<evidence type="ECO:0000256" key="1">
    <source>
        <dbReference type="ARBA" id="ARBA00022741"/>
    </source>
</evidence>
<gene>
    <name evidence="4" type="primary">GspE</name>
</gene>
<keyword evidence="2" id="KW-0067">ATP-binding</keyword>
<dbReference type="GO" id="GO:0005524">
    <property type="term" value="F:ATP binding"/>
    <property type="evidence" value="ECO:0007669"/>
    <property type="project" value="UniProtKB-KW"/>
</dbReference>
<dbReference type="Gene3D" id="3.40.50.300">
    <property type="entry name" value="P-loop containing nucleotide triphosphate hydrolases"/>
    <property type="match status" value="1"/>
</dbReference>
<feature type="domain" description="AAA+ ATPase" evidence="3">
    <location>
        <begin position="98"/>
        <end position="245"/>
    </location>
</feature>
<evidence type="ECO:0000313" key="4">
    <source>
        <dbReference type="EMBL" id="QRZ58739.1"/>
    </source>
</evidence>
<dbReference type="InterPro" id="IPR001482">
    <property type="entry name" value="T2SS/T4SS_dom"/>
</dbReference>
<protein>
    <submittedName>
        <fullName evidence="4">General secretion pathway protein E</fullName>
    </submittedName>
</protein>
<dbReference type="AlphaFoldDB" id="A0A895KR46"/>
<evidence type="ECO:0000256" key="2">
    <source>
        <dbReference type="ARBA" id="ARBA00022840"/>
    </source>
</evidence>
<name>A0A895KR46_MALJA</name>
<organism evidence="4">
    <name type="scientific">Malawimonas jakobiformis</name>
    <name type="common">Flagellated protozoan</name>
    <dbReference type="NCBI Taxonomy" id="136089"/>
    <lineage>
        <taxon>Eukaryota</taxon>
        <taxon>Malawimonadida</taxon>
        <taxon>Malawimonadidae</taxon>
        <taxon>Malawimonas</taxon>
    </lineage>
</organism>
<proteinExistence type="predicted"/>
<keyword evidence="1" id="KW-0547">Nucleotide-binding</keyword>
<dbReference type="PANTHER" id="PTHR30258:SF3">
    <property type="entry name" value="SLL1921 PROTEIN"/>
    <property type="match status" value="1"/>
</dbReference>
<sequence>MEIDGKVHSRIQRLLSHLGPVSSENDYMCSPGEVAARSRLPPRMIGFPRTTAVAKMFSAVTEKIYNYLQVVKPESDLVDLPKGDPPPLEKIYGKNGLQPGHVCVVGPTGSGKSTIVRGILVQLAAQRPMSIYTLEFPVEVSLGTHGLFDVCQIDMLHTINGKQRTLAETANALLKHDPDLIYFGELRTKTDFETATSISLSGVSVISTGHAHSPLDLLQRMQSMNIDLQTQFRAFRTIIGVKRVPILCNKCKRSVLLTSATASRAMRLLSVYRAAALSSAERRKERPIVCMPPPPGTVKCTCNGGYTHNHTIYEFLHIEPDDDLESLKRRHTHTTEETLIPLILQGSVNPLYLENFL</sequence>
<dbReference type="Pfam" id="PF00437">
    <property type="entry name" value="T2SSE"/>
    <property type="match status" value="1"/>
</dbReference>
<reference evidence="4" key="1">
    <citation type="journal article" date="2021" name="bioRxiv">
        <title>Ancestral mitochondrial apparatus derived from the bacterial type II secretion system.</title>
        <authorList>
            <person name="Horvathova L."/>
            <person name="Zarsky V."/>
            <person name="Panek T."/>
            <person name="Derelle R."/>
            <person name="Pyrih J."/>
            <person name="Motyckova A."/>
            <person name="Klapst'ova V."/>
            <person name="Vinopalova M."/>
            <person name="Markova L."/>
            <person name="Voleman L."/>
            <person name="Klimes V."/>
            <person name="Petru M."/>
            <person name="Vaitova Z."/>
            <person name="Cepicka I."/>
            <person name="Hryzakova K."/>
            <person name="Harant K."/>
            <person name="Gray M.W."/>
            <person name="Chami M."/>
            <person name="Guilvout I."/>
            <person name="Francetic O."/>
            <person name="Lang B.F."/>
            <person name="Vlcek C."/>
            <person name="Tsaousis A.D."/>
            <person name="Elias M."/>
            <person name="Dolezal P."/>
        </authorList>
    </citation>
    <scope>NUCLEOTIDE SEQUENCE</scope>
    <source>
        <strain evidence="4">ATCC 50740</strain>
    </source>
</reference>
<accession>A0A895KR46</accession>
<dbReference type="SUPFAM" id="SSF52540">
    <property type="entry name" value="P-loop containing nucleoside triphosphate hydrolases"/>
    <property type="match status" value="1"/>
</dbReference>
<dbReference type="PANTHER" id="PTHR30258">
    <property type="entry name" value="TYPE II SECRETION SYSTEM PROTEIN GSPE-RELATED"/>
    <property type="match status" value="1"/>
</dbReference>
<dbReference type="InterPro" id="IPR027417">
    <property type="entry name" value="P-loop_NTPase"/>
</dbReference>
<dbReference type="GO" id="GO:0016887">
    <property type="term" value="F:ATP hydrolysis activity"/>
    <property type="evidence" value="ECO:0007669"/>
    <property type="project" value="TreeGrafter"/>
</dbReference>
<dbReference type="GO" id="GO:0005886">
    <property type="term" value="C:plasma membrane"/>
    <property type="evidence" value="ECO:0007669"/>
    <property type="project" value="TreeGrafter"/>
</dbReference>
<dbReference type="InterPro" id="IPR003593">
    <property type="entry name" value="AAA+_ATPase"/>
</dbReference>
<dbReference type="SMART" id="SM00382">
    <property type="entry name" value="AAA"/>
    <property type="match status" value="1"/>
</dbReference>
<dbReference type="EMBL" id="MT460911">
    <property type="protein sequence ID" value="QRZ58739.1"/>
    <property type="molecule type" value="Genomic_DNA"/>
</dbReference>
<evidence type="ECO:0000259" key="3">
    <source>
        <dbReference type="SMART" id="SM00382"/>
    </source>
</evidence>